<comment type="caution">
    <text evidence="7">The sequence shown here is derived from an EMBL/GenBank/DDBJ whole genome shotgun (WGS) entry which is preliminary data.</text>
</comment>
<evidence type="ECO:0000256" key="2">
    <source>
        <dbReference type="ARBA" id="ARBA00022475"/>
    </source>
</evidence>
<dbReference type="RefSeq" id="WP_379593192.1">
    <property type="nucleotide sequence ID" value="NZ_JBHRTN010000004.1"/>
</dbReference>
<proteinExistence type="predicted"/>
<accession>A0ABV7FX71</accession>
<gene>
    <name evidence="7" type="ORF">ACFOD4_02290</name>
</gene>
<evidence type="ECO:0000256" key="3">
    <source>
        <dbReference type="ARBA" id="ARBA00022692"/>
    </source>
</evidence>
<evidence type="ECO:0000313" key="7">
    <source>
        <dbReference type="EMBL" id="MFC3123876.1"/>
    </source>
</evidence>
<keyword evidence="2" id="KW-1003">Cell membrane</keyword>
<reference evidence="8" key="1">
    <citation type="journal article" date="2019" name="Int. J. Syst. Evol. Microbiol.">
        <title>The Global Catalogue of Microorganisms (GCM) 10K type strain sequencing project: providing services to taxonomists for standard genome sequencing and annotation.</title>
        <authorList>
            <consortium name="The Broad Institute Genomics Platform"/>
            <consortium name="The Broad Institute Genome Sequencing Center for Infectious Disease"/>
            <person name="Wu L."/>
            <person name="Ma J."/>
        </authorList>
    </citation>
    <scope>NUCLEOTIDE SEQUENCE [LARGE SCALE GENOMIC DNA]</scope>
    <source>
        <strain evidence="8">KCTC 52094</strain>
    </source>
</reference>
<feature type="transmembrane region" description="Helical" evidence="6">
    <location>
        <begin position="24"/>
        <end position="42"/>
    </location>
</feature>
<dbReference type="PANTHER" id="PTHR33931">
    <property type="entry name" value="HOLIN-LIKE PROTEIN CIDA-RELATED"/>
    <property type="match status" value="1"/>
</dbReference>
<keyword evidence="5 6" id="KW-0472">Membrane</keyword>
<feature type="transmembrane region" description="Helical" evidence="6">
    <location>
        <begin position="93"/>
        <end position="115"/>
    </location>
</feature>
<comment type="subcellular location">
    <subcellularLocation>
        <location evidence="1">Cell membrane</location>
        <topology evidence="1">Multi-pass membrane protein</topology>
    </subcellularLocation>
</comment>
<evidence type="ECO:0000256" key="1">
    <source>
        <dbReference type="ARBA" id="ARBA00004651"/>
    </source>
</evidence>
<evidence type="ECO:0000313" key="8">
    <source>
        <dbReference type="Proteomes" id="UP001595593"/>
    </source>
</evidence>
<keyword evidence="8" id="KW-1185">Reference proteome</keyword>
<dbReference type="PANTHER" id="PTHR33931:SF2">
    <property type="entry name" value="HOLIN-LIKE PROTEIN CIDA"/>
    <property type="match status" value="1"/>
</dbReference>
<keyword evidence="4 6" id="KW-1133">Transmembrane helix</keyword>
<evidence type="ECO:0000256" key="5">
    <source>
        <dbReference type="ARBA" id="ARBA00023136"/>
    </source>
</evidence>
<organism evidence="7 8">
    <name type="scientific">Teichococcus globiformis</name>
    <dbReference type="NCBI Taxonomy" id="2307229"/>
    <lineage>
        <taxon>Bacteria</taxon>
        <taxon>Pseudomonadati</taxon>
        <taxon>Pseudomonadota</taxon>
        <taxon>Alphaproteobacteria</taxon>
        <taxon>Acetobacterales</taxon>
        <taxon>Roseomonadaceae</taxon>
        <taxon>Roseomonas</taxon>
    </lineage>
</organism>
<feature type="transmembrane region" description="Helical" evidence="6">
    <location>
        <begin position="63"/>
        <end position="87"/>
    </location>
</feature>
<dbReference type="Proteomes" id="UP001595593">
    <property type="component" value="Unassembled WGS sequence"/>
</dbReference>
<protein>
    <submittedName>
        <fullName evidence="7">CidA/LrgA family protein</fullName>
    </submittedName>
</protein>
<keyword evidence="3 6" id="KW-0812">Transmembrane</keyword>
<name>A0ABV7FX71_9PROT</name>
<sequence length="123" mass="12790">MIGGLTILLLCQLAGEMLARLLHLPIPGPVIGMALLFAGLLLRDRLRPGSTRPDPGMPGLGQVADGLLSHLGLMFIPAGVAVVVYGPHLAREWAPMSLAIVIGTLGTIALTGRIAQALMRRAG</sequence>
<evidence type="ECO:0000256" key="4">
    <source>
        <dbReference type="ARBA" id="ARBA00022989"/>
    </source>
</evidence>
<dbReference type="EMBL" id="JBHRTN010000004">
    <property type="protein sequence ID" value="MFC3123876.1"/>
    <property type="molecule type" value="Genomic_DNA"/>
</dbReference>
<evidence type="ECO:0000256" key="6">
    <source>
        <dbReference type="SAM" id="Phobius"/>
    </source>
</evidence>
<dbReference type="Pfam" id="PF03788">
    <property type="entry name" value="LrgA"/>
    <property type="match status" value="1"/>
</dbReference>
<dbReference type="InterPro" id="IPR005538">
    <property type="entry name" value="LrgA/CidA"/>
</dbReference>